<feature type="non-terminal residue" evidence="1">
    <location>
        <position position="1"/>
    </location>
</feature>
<reference evidence="1" key="1">
    <citation type="submission" date="2021-06" db="EMBL/GenBank/DDBJ databases">
        <authorList>
            <person name="Kallberg Y."/>
            <person name="Tangrot J."/>
            <person name="Rosling A."/>
        </authorList>
    </citation>
    <scope>NUCLEOTIDE SEQUENCE</scope>
    <source>
        <strain evidence="1">MA461A</strain>
    </source>
</reference>
<evidence type="ECO:0000313" key="2">
    <source>
        <dbReference type="Proteomes" id="UP000789920"/>
    </source>
</evidence>
<evidence type="ECO:0000313" key="1">
    <source>
        <dbReference type="EMBL" id="CAG8846234.1"/>
    </source>
</evidence>
<name>A0ACA9SQ97_9GLOM</name>
<accession>A0ACA9SQ97</accession>
<dbReference type="EMBL" id="CAJVQC010150248">
    <property type="protein sequence ID" value="CAG8846234.1"/>
    <property type="molecule type" value="Genomic_DNA"/>
</dbReference>
<dbReference type="Proteomes" id="UP000789920">
    <property type="component" value="Unassembled WGS sequence"/>
</dbReference>
<comment type="caution">
    <text evidence="1">The sequence shown here is derived from an EMBL/GenBank/DDBJ whole genome shotgun (WGS) entry which is preliminary data.</text>
</comment>
<keyword evidence="2" id="KW-1185">Reference proteome</keyword>
<protein>
    <submittedName>
        <fullName evidence="1">33210_t:CDS:1</fullName>
    </submittedName>
</protein>
<feature type="non-terminal residue" evidence="1">
    <location>
        <position position="97"/>
    </location>
</feature>
<gene>
    <name evidence="1" type="ORF">RPERSI_LOCUS34036</name>
</gene>
<sequence length="97" mass="11585">TILKGYLMRWVLALQSFEFKMHYKLGIKHRNANSMFRLSDSPINEVKNDKEFVDLFIIYVMPENVKLTDLEVISGYLKNFTWTIDVTSMDLKHLRRK</sequence>
<organism evidence="1 2">
    <name type="scientific">Racocetra persica</name>
    <dbReference type="NCBI Taxonomy" id="160502"/>
    <lineage>
        <taxon>Eukaryota</taxon>
        <taxon>Fungi</taxon>
        <taxon>Fungi incertae sedis</taxon>
        <taxon>Mucoromycota</taxon>
        <taxon>Glomeromycotina</taxon>
        <taxon>Glomeromycetes</taxon>
        <taxon>Diversisporales</taxon>
        <taxon>Gigasporaceae</taxon>
        <taxon>Racocetra</taxon>
    </lineage>
</organism>
<proteinExistence type="predicted"/>